<dbReference type="InterPro" id="IPR013087">
    <property type="entry name" value="Znf_C2H2_type"/>
</dbReference>
<dbReference type="EMBL" id="JAVXUP010005580">
    <property type="protein sequence ID" value="KAK2965064.1"/>
    <property type="molecule type" value="Genomic_DNA"/>
</dbReference>
<dbReference type="PROSITE" id="PS00028">
    <property type="entry name" value="ZINC_FINGER_C2H2_1"/>
    <property type="match status" value="2"/>
</dbReference>
<keyword evidence="1" id="KW-0863">Zinc-finger</keyword>
<feature type="domain" description="C2H2-type" evidence="2">
    <location>
        <begin position="176"/>
        <end position="198"/>
    </location>
</feature>
<accession>A0AA88QHJ4</accession>
<dbReference type="PANTHER" id="PTHR47068:SF3">
    <property type="entry name" value="ZINC FINGER PROTEIN ZAT1-LIKE"/>
    <property type="match status" value="1"/>
</dbReference>
<dbReference type="Proteomes" id="UP001188597">
    <property type="component" value="Unassembled WGS sequence"/>
</dbReference>
<dbReference type="AlphaFoldDB" id="A0AA88QHJ4"/>
<protein>
    <recommendedName>
        <fullName evidence="2">C2H2-type domain-containing protein</fullName>
    </recommendedName>
</protein>
<evidence type="ECO:0000313" key="3">
    <source>
        <dbReference type="EMBL" id="KAK2965064.1"/>
    </source>
</evidence>
<organism evidence="3 5">
    <name type="scientific">Escallonia herrerae</name>
    <dbReference type="NCBI Taxonomy" id="1293975"/>
    <lineage>
        <taxon>Eukaryota</taxon>
        <taxon>Viridiplantae</taxon>
        <taxon>Streptophyta</taxon>
        <taxon>Embryophyta</taxon>
        <taxon>Tracheophyta</taxon>
        <taxon>Spermatophyta</taxon>
        <taxon>Magnoliopsida</taxon>
        <taxon>eudicotyledons</taxon>
        <taxon>Gunneridae</taxon>
        <taxon>Pentapetalae</taxon>
        <taxon>asterids</taxon>
        <taxon>campanulids</taxon>
        <taxon>Escalloniales</taxon>
        <taxon>Escalloniaceae</taxon>
        <taxon>Escallonia</taxon>
    </lineage>
</organism>
<proteinExistence type="predicted"/>
<reference evidence="3" key="1">
    <citation type="submission" date="2022-12" db="EMBL/GenBank/DDBJ databases">
        <title>Draft genome assemblies for two species of Escallonia (Escalloniales).</title>
        <authorList>
            <person name="Chanderbali A."/>
            <person name="Dervinis C."/>
            <person name="Anghel I."/>
            <person name="Soltis D."/>
            <person name="Soltis P."/>
            <person name="Zapata F."/>
        </authorList>
    </citation>
    <scope>NUCLEOTIDE SEQUENCE</scope>
    <source>
        <strain evidence="3">UCBG64.0493</strain>
        <tissue evidence="3">Leaf</tissue>
    </source>
</reference>
<dbReference type="SUPFAM" id="SSF57667">
    <property type="entry name" value="beta-beta-alpha zinc fingers"/>
    <property type="match status" value="1"/>
</dbReference>
<evidence type="ECO:0000259" key="2">
    <source>
        <dbReference type="PROSITE" id="PS50157"/>
    </source>
</evidence>
<evidence type="ECO:0000256" key="1">
    <source>
        <dbReference type="PROSITE-ProRule" id="PRU00042"/>
    </source>
</evidence>
<keyword evidence="5" id="KW-1185">Reference proteome</keyword>
<dbReference type="Pfam" id="PF13912">
    <property type="entry name" value="zf-C2H2_6"/>
    <property type="match status" value="2"/>
</dbReference>
<dbReference type="GO" id="GO:0008270">
    <property type="term" value="F:zinc ion binding"/>
    <property type="evidence" value="ECO:0007669"/>
    <property type="project" value="UniProtKB-KW"/>
</dbReference>
<dbReference type="PROSITE" id="PS50157">
    <property type="entry name" value="ZINC_FINGER_C2H2_2"/>
    <property type="match status" value="2"/>
</dbReference>
<keyword evidence="1" id="KW-0479">Metal-binding</keyword>
<feature type="domain" description="C2H2-type" evidence="2">
    <location>
        <begin position="107"/>
        <end position="134"/>
    </location>
</feature>
<dbReference type="Gene3D" id="3.30.160.60">
    <property type="entry name" value="Classic Zinc Finger"/>
    <property type="match status" value="1"/>
</dbReference>
<evidence type="ECO:0000313" key="5">
    <source>
        <dbReference type="Proteomes" id="UP001188597"/>
    </source>
</evidence>
<comment type="caution">
    <text evidence="3">The sequence shown here is derived from an EMBL/GenBank/DDBJ whole genome shotgun (WGS) entry which is preliminary data.</text>
</comment>
<keyword evidence="1" id="KW-0862">Zinc</keyword>
<gene>
    <name evidence="4" type="ORF">RJ639_014446</name>
    <name evidence="3" type="ORF">RJ639_029459</name>
</gene>
<dbReference type="PANTHER" id="PTHR47068">
    <property type="entry name" value="OS02G0659100 PROTEIN"/>
    <property type="match status" value="1"/>
</dbReference>
<sequence length="295" mass="33095">MSKSIYCLERNLLLLQELPRTPVIRKLMNNKNHTYFLRPTAIERFSSRGKDAFTWPLDRERAGFGENGASSEEEDLANCLVMLANDSSFGKDSEVGKANEVMMKGKFQCKACDKVFNSHQALGGHRASHKSVKGCVAARIDRFSNNDDIVEEDVISDDDDLSMAAMSGNKRKPQMHECLICHRVFSSGQALGGHKRCHWLMSGLSNGTNQESENDHSVERINKKRAFSNLGMLDLNFPPTVEDTSESFRGTMTIHQDLEPWQMVFSMAAGRHCRIGLATVGNFTLYLESLLNELL</sequence>
<dbReference type="InterPro" id="IPR036236">
    <property type="entry name" value="Znf_C2H2_sf"/>
</dbReference>
<name>A0AA88QHJ4_9ASTE</name>
<evidence type="ECO:0000313" key="4">
    <source>
        <dbReference type="EMBL" id="KAK3008448.1"/>
    </source>
</evidence>
<dbReference type="EMBL" id="JAVXUP010001750">
    <property type="protein sequence ID" value="KAK3008448.1"/>
    <property type="molecule type" value="Genomic_DNA"/>
</dbReference>
<dbReference type="SMART" id="SM00355">
    <property type="entry name" value="ZnF_C2H2"/>
    <property type="match status" value="2"/>
</dbReference>